<gene>
    <name evidence="6 8" type="primary">phnN</name>
    <name evidence="8" type="ORF">J5Y09_18850</name>
</gene>
<accession>A0ABS4AX92</accession>
<comment type="function">
    <text evidence="6">Catalyzes the phosphorylation of ribose 1,5-bisphosphate to 5-phospho-D-ribosyl alpha-1-diphosphate (PRPP).</text>
</comment>
<sequence length="183" mass="19420">MLVAVVGPSGAGKDTLMALARARLEGDLRFRFVQRAITRPAEAGGEAHRALSLPEFEAAREAGAFALWWNAHGLLYGIPRDIEADVAARRVVVANLSRGVLAEAASRYRMRVLAITAPVPVLAARLAARGRESAEDIAARLAREMTLAPGLDVATVMNDSTPEDGAARVLAALSRAAEDARRS</sequence>
<dbReference type="PANTHER" id="PTHR23117">
    <property type="entry name" value="GUANYLATE KINASE-RELATED"/>
    <property type="match status" value="1"/>
</dbReference>
<dbReference type="InterPro" id="IPR027417">
    <property type="entry name" value="P-loop_NTPase"/>
</dbReference>
<name>A0ABS4AX92_9PROT</name>
<dbReference type="NCBIfam" id="TIGR02322">
    <property type="entry name" value="phosphon_PhnN"/>
    <property type="match status" value="1"/>
</dbReference>
<dbReference type="HAMAP" id="MF_00836">
    <property type="entry name" value="PhnN"/>
    <property type="match status" value="1"/>
</dbReference>
<evidence type="ECO:0000256" key="1">
    <source>
        <dbReference type="ARBA" id="ARBA00000373"/>
    </source>
</evidence>
<keyword evidence="5 6" id="KW-0067">ATP-binding</keyword>
<evidence type="ECO:0000256" key="2">
    <source>
        <dbReference type="ARBA" id="ARBA00005069"/>
    </source>
</evidence>
<proteinExistence type="inferred from homology"/>
<dbReference type="InterPro" id="IPR012699">
    <property type="entry name" value="PhnN"/>
</dbReference>
<dbReference type="Proteomes" id="UP000680815">
    <property type="component" value="Unassembled WGS sequence"/>
</dbReference>
<dbReference type="Gene3D" id="3.40.50.300">
    <property type="entry name" value="P-loop containing nucleotide triphosphate hydrolases"/>
    <property type="match status" value="1"/>
</dbReference>
<dbReference type="SMART" id="SM00072">
    <property type="entry name" value="GuKc"/>
    <property type="match status" value="1"/>
</dbReference>
<evidence type="ECO:0000313" key="8">
    <source>
        <dbReference type="EMBL" id="MBP0465992.1"/>
    </source>
</evidence>
<dbReference type="RefSeq" id="WP_209353372.1">
    <property type="nucleotide sequence ID" value="NZ_JAGIYZ010000021.1"/>
</dbReference>
<dbReference type="InterPro" id="IPR008145">
    <property type="entry name" value="GK/Ca_channel_bsu"/>
</dbReference>
<feature type="binding site" evidence="6">
    <location>
        <begin position="7"/>
        <end position="14"/>
    </location>
    <ligand>
        <name>ATP</name>
        <dbReference type="ChEBI" id="CHEBI:30616"/>
    </ligand>
</feature>
<evidence type="ECO:0000313" key="9">
    <source>
        <dbReference type="Proteomes" id="UP000680815"/>
    </source>
</evidence>
<keyword evidence="4 6" id="KW-0547">Nucleotide-binding</keyword>
<dbReference type="EC" id="2.7.4.23" evidence="6"/>
<keyword evidence="3 6" id="KW-0808">Transferase</keyword>
<reference evidence="8 9" key="1">
    <citation type="submission" date="2021-03" db="EMBL/GenBank/DDBJ databases">
        <authorList>
            <person name="So Y."/>
        </authorList>
    </citation>
    <scope>NUCLEOTIDE SEQUENCE [LARGE SCALE GENOMIC DNA]</scope>
    <source>
        <strain evidence="8 9">PWR1</strain>
    </source>
</reference>
<evidence type="ECO:0000256" key="5">
    <source>
        <dbReference type="ARBA" id="ARBA00022840"/>
    </source>
</evidence>
<dbReference type="PANTHER" id="PTHR23117:SF8">
    <property type="entry name" value="RIBOSE 1,5-BISPHOSPHATE PHOSPHOKINASE PHNN"/>
    <property type="match status" value="1"/>
</dbReference>
<evidence type="ECO:0000256" key="3">
    <source>
        <dbReference type="ARBA" id="ARBA00022679"/>
    </source>
</evidence>
<keyword evidence="9" id="KW-1185">Reference proteome</keyword>
<comment type="similarity">
    <text evidence="6">Belongs to the ribose 1,5-bisphosphokinase family.</text>
</comment>
<dbReference type="EMBL" id="JAGIYZ010000021">
    <property type="protein sequence ID" value="MBP0465992.1"/>
    <property type="molecule type" value="Genomic_DNA"/>
</dbReference>
<comment type="catalytic activity">
    <reaction evidence="1 6">
        <text>alpha-D-ribose 1,5-bisphosphate + ATP = 5-phospho-alpha-D-ribose 1-diphosphate + ADP</text>
        <dbReference type="Rhea" id="RHEA:20109"/>
        <dbReference type="ChEBI" id="CHEBI:30616"/>
        <dbReference type="ChEBI" id="CHEBI:58017"/>
        <dbReference type="ChEBI" id="CHEBI:68688"/>
        <dbReference type="ChEBI" id="CHEBI:456216"/>
        <dbReference type="EC" id="2.7.4.23"/>
    </reaction>
</comment>
<evidence type="ECO:0000256" key="4">
    <source>
        <dbReference type="ARBA" id="ARBA00022741"/>
    </source>
</evidence>
<evidence type="ECO:0000259" key="7">
    <source>
        <dbReference type="SMART" id="SM00072"/>
    </source>
</evidence>
<protein>
    <recommendedName>
        <fullName evidence="6">Ribose 1,5-bisphosphate phosphokinase PhnN</fullName>
        <ecNumber evidence="6">2.7.4.23</ecNumber>
    </recommendedName>
    <alternativeName>
        <fullName evidence="6">Ribose 1,5-bisphosphokinase</fullName>
    </alternativeName>
</protein>
<feature type="domain" description="Guanylate kinase/L-type calcium channel beta subunit" evidence="7">
    <location>
        <begin position="1"/>
        <end position="178"/>
    </location>
</feature>
<dbReference type="SUPFAM" id="SSF52540">
    <property type="entry name" value="P-loop containing nucleoside triphosphate hydrolases"/>
    <property type="match status" value="1"/>
</dbReference>
<comment type="pathway">
    <text evidence="2 6">Metabolic intermediate biosynthesis; 5-phospho-alpha-D-ribose 1-diphosphate biosynthesis; 5-phospho-alpha-D-ribose 1-diphosphate from D-ribose 5-phosphate (route II): step 3/3.</text>
</comment>
<comment type="caution">
    <text evidence="8">The sequence shown here is derived from an EMBL/GenBank/DDBJ whole genome shotgun (WGS) entry which is preliminary data.</text>
</comment>
<organism evidence="8 9">
    <name type="scientific">Roseomonas nitratireducens</name>
    <dbReference type="NCBI Taxonomy" id="2820810"/>
    <lineage>
        <taxon>Bacteria</taxon>
        <taxon>Pseudomonadati</taxon>
        <taxon>Pseudomonadota</taxon>
        <taxon>Alphaproteobacteria</taxon>
        <taxon>Acetobacterales</taxon>
        <taxon>Roseomonadaceae</taxon>
        <taxon>Roseomonas</taxon>
    </lineage>
</organism>
<evidence type="ECO:0000256" key="6">
    <source>
        <dbReference type="HAMAP-Rule" id="MF_00836"/>
    </source>
</evidence>